<dbReference type="InterPro" id="IPR052166">
    <property type="entry name" value="Diverse_Acyl-CoA_DH"/>
</dbReference>
<feature type="domain" description="Acyl-CoA oxidase/dehydrogenase middle" evidence="8">
    <location>
        <begin position="165"/>
        <end position="273"/>
    </location>
</feature>
<dbReference type="InterPro" id="IPR006091">
    <property type="entry name" value="Acyl-CoA_Oxase/DH_mid-dom"/>
</dbReference>
<gene>
    <name evidence="11" type="ORF">QWF21_17655</name>
</gene>
<organism evidence="11 12">
    <name type="scientific">Alkalimonas mucilaginosa</name>
    <dbReference type="NCBI Taxonomy" id="3057676"/>
    <lineage>
        <taxon>Bacteria</taxon>
        <taxon>Pseudomonadati</taxon>
        <taxon>Pseudomonadota</taxon>
        <taxon>Gammaproteobacteria</taxon>
        <taxon>Alkalimonas</taxon>
    </lineage>
</organism>
<dbReference type="PANTHER" id="PTHR42803">
    <property type="entry name" value="ACYL-COA DEHYDROGENASE"/>
    <property type="match status" value="1"/>
</dbReference>
<comment type="caution">
    <text evidence="11">The sequence shown here is derived from an EMBL/GenBank/DDBJ whole genome shotgun (WGS) entry which is preliminary data.</text>
</comment>
<comment type="similarity">
    <text evidence="2 6">Belongs to the acyl-CoA dehydrogenase family.</text>
</comment>
<evidence type="ECO:0000256" key="6">
    <source>
        <dbReference type="RuleBase" id="RU362125"/>
    </source>
</evidence>
<evidence type="ECO:0000313" key="12">
    <source>
        <dbReference type="Proteomes" id="UP001339167"/>
    </source>
</evidence>
<dbReference type="Proteomes" id="UP001339167">
    <property type="component" value="Unassembled WGS sequence"/>
</dbReference>
<keyword evidence="12" id="KW-1185">Reference proteome</keyword>
<dbReference type="Pfam" id="PF02771">
    <property type="entry name" value="Acyl-CoA_dh_N"/>
    <property type="match status" value="1"/>
</dbReference>
<feature type="domain" description="Acetyl-CoA dehydrogenase-like C-terminal" evidence="10">
    <location>
        <begin position="478"/>
        <end position="568"/>
    </location>
</feature>
<proteinExistence type="inferred from homology"/>
<dbReference type="Pfam" id="PF02770">
    <property type="entry name" value="Acyl-CoA_dh_M"/>
    <property type="match status" value="1"/>
</dbReference>
<evidence type="ECO:0000259" key="9">
    <source>
        <dbReference type="Pfam" id="PF02771"/>
    </source>
</evidence>
<dbReference type="InterPro" id="IPR046373">
    <property type="entry name" value="Acyl-CoA_Oxase/DH_mid-dom_sf"/>
</dbReference>
<dbReference type="RefSeq" id="WP_330089362.1">
    <property type="nucleotide sequence ID" value="NZ_JAUGZK010000022.1"/>
</dbReference>
<name>A0ABU7JK41_9GAMM</name>
<dbReference type="PANTHER" id="PTHR42803:SF1">
    <property type="entry name" value="BROAD-SPECIFICITY LINEAR ACYL-COA DEHYDROGENASE FADE5"/>
    <property type="match status" value="1"/>
</dbReference>
<evidence type="ECO:0000256" key="1">
    <source>
        <dbReference type="ARBA" id="ARBA00001974"/>
    </source>
</evidence>
<dbReference type="InterPro" id="IPR009075">
    <property type="entry name" value="AcylCo_DH/oxidase_C"/>
</dbReference>
<evidence type="ECO:0000256" key="2">
    <source>
        <dbReference type="ARBA" id="ARBA00009347"/>
    </source>
</evidence>
<evidence type="ECO:0000313" key="11">
    <source>
        <dbReference type="EMBL" id="MEE2026067.1"/>
    </source>
</evidence>
<dbReference type="InterPro" id="IPR036250">
    <property type="entry name" value="AcylCo_DH-like_C"/>
</dbReference>
<dbReference type="InterPro" id="IPR009100">
    <property type="entry name" value="AcylCoA_DH/oxidase_NM_dom_sf"/>
</dbReference>
<evidence type="ECO:0000256" key="5">
    <source>
        <dbReference type="ARBA" id="ARBA00023002"/>
    </source>
</evidence>
<dbReference type="Gene3D" id="1.10.540.10">
    <property type="entry name" value="Acyl-CoA dehydrogenase/oxidase, N-terminal domain"/>
    <property type="match status" value="1"/>
</dbReference>
<comment type="cofactor">
    <cofactor evidence="1 6">
        <name>FAD</name>
        <dbReference type="ChEBI" id="CHEBI:57692"/>
    </cofactor>
</comment>
<sequence length="569" mass="62840">MSSQYQAPLNDMQFQLFDVWQVQQHWQQVPALAEQLEPETAQAILQEAAKICEQQIAPQSQLADQTGVSLDQGEVSTPEHYKACYQAWCEGGWAGFSGDPEYGGMGMPKVLSMMLDEMMCSADIAFSLYPGLTAGACVTLQQYASDEVKALYLPKLYSGEWSATMCLTESHAGSDLGLMRTKAEPQTDGSYRISGSKIFITAGEHDLTDNIIHLVLAKLPDAPAGSRGISLFIVPKFLPDAGGKPGQRNALHCGSVEHKMGIHASATCVMNFDGAVGYLLGEPHKGLAAMFTMMNYERLAMGSQGLGAAERAGQNALAYANDRLQGRITERDANKAEPIIRHPDVQRMLYTIQSLNEAGRSFSTWVALQLDKAKYSGDVKGQQFANLLTPIAKAFMTDLGLECTVQAQQVFGGHGYIKEWGMEQLVRDVRIAQIYEGTNGIQAADFMLRKVAADNGAVLFSLFTDIGNWLDPSIQWHPQLATYVERTRTLTASLLNRSQQDKAVLAEFAYDFMTLTGYLLYGYVWLKQIDALQHADLPNEVKQQKQQLAAFYFKKILPRAETLLHIMQD</sequence>
<dbReference type="SUPFAM" id="SSF47203">
    <property type="entry name" value="Acyl-CoA dehydrogenase C-terminal domain-like"/>
    <property type="match status" value="1"/>
</dbReference>
<dbReference type="InterPro" id="IPR013786">
    <property type="entry name" value="AcylCoA_DH/ox_N"/>
</dbReference>
<dbReference type="Gene3D" id="1.20.140.10">
    <property type="entry name" value="Butyryl-CoA Dehydrogenase, subunit A, domain 3"/>
    <property type="match status" value="1"/>
</dbReference>
<feature type="domain" description="Acyl-CoA dehydrogenase/oxidase C-terminal" evidence="7">
    <location>
        <begin position="285"/>
        <end position="444"/>
    </location>
</feature>
<dbReference type="InterPro" id="IPR025878">
    <property type="entry name" value="Acyl-CoA_dh-like_C_dom"/>
</dbReference>
<evidence type="ECO:0000256" key="4">
    <source>
        <dbReference type="ARBA" id="ARBA00022827"/>
    </source>
</evidence>
<feature type="domain" description="Acyl-CoA dehydrogenase/oxidase N-terminal" evidence="9">
    <location>
        <begin position="39"/>
        <end position="160"/>
    </location>
</feature>
<evidence type="ECO:0000256" key="3">
    <source>
        <dbReference type="ARBA" id="ARBA00022630"/>
    </source>
</evidence>
<reference evidence="11 12" key="1">
    <citation type="submission" date="2023-06" db="EMBL/GenBank/DDBJ databases">
        <title>Alkalimonas sp., MEB004 an alkaliphilic bacterium isolated from Lonar Lake, India.</title>
        <authorList>
            <person name="Joshi A."/>
            <person name="Thite S."/>
        </authorList>
    </citation>
    <scope>NUCLEOTIDE SEQUENCE [LARGE SCALE GENOMIC DNA]</scope>
    <source>
        <strain evidence="11 12">MEB004</strain>
    </source>
</reference>
<keyword evidence="3 6" id="KW-0285">Flavoprotein</keyword>
<keyword evidence="5 6" id="KW-0560">Oxidoreductase</keyword>
<protein>
    <submittedName>
        <fullName evidence="11">Acyl-CoA dehydrogenase family protein</fullName>
    </submittedName>
</protein>
<evidence type="ECO:0000259" key="7">
    <source>
        <dbReference type="Pfam" id="PF00441"/>
    </source>
</evidence>
<dbReference type="Gene3D" id="2.40.110.10">
    <property type="entry name" value="Butyryl-CoA Dehydrogenase, subunit A, domain 2"/>
    <property type="match status" value="1"/>
</dbReference>
<dbReference type="InterPro" id="IPR037069">
    <property type="entry name" value="AcylCoA_DH/ox_N_sf"/>
</dbReference>
<dbReference type="EMBL" id="JAUGZK010000022">
    <property type="protein sequence ID" value="MEE2026067.1"/>
    <property type="molecule type" value="Genomic_DNA"/>
</dbReference>
<evidence type="ECO:0000259" key="8">
    <source>
        <dbReference type="Pfam" id="PF02770"/>
    </source>
</evidence>
<dbReference type="Pfam" id="PF12806">
    <property type="entry name" value="Acyl-CoA_dh_C"/>
    <property type="match status" value="1"/>
</dbReference>
<accession>A0ABU7JK41</accession>
<evidence type="ECO:0000259" key="10">
    <source>
        <dbReference type="Pfam" id="PF12806"/>
    </source>
</evidence>
<dbReference type="Pfam" id="PF00441">
    <property type="entry name" value="Acyl-CoA_dh_1"/>
    <property type="match status" value="1"/>
</dbReference>
<dbReference type="SUPFAM" id="SSF56645">
    <property type="entry name" value="Acyl-CoA dehydrogenase NM domain-like"/>
    <property type="match status" value="1"/>
</dbReference>
<keyword evidence="4 6" id="KW-0274">FAD</keyword>